<name>A0A162RSQ1_MUCCL</name>
<reference evidence="1 2" key="1">
    <citation type="submission" date="2015-06" db="EMBL/GenBank/DDBJ databases">
        <title>Expansion of signal transduction pathways in fungi by whole-genome duplication.</title>
        <authorList>
            <consortium name="DOE Joint Genome Institute"/>
            <person name="Corrochano L.M."/>
            <person name="Kuo A."/>
            <person name="Marcet-Houben M."/>
            <person name="Polaino S."/>
            <person name="Salamov A."/>
            <person name="Villalobos J.M."/>
            <person name="Alvarez M.I."/>
            <person name="Avalos J."/>
            <person name="Benito E.P."/>
            <person name="Benoit I."/>
            <person name="Burger G."/>
            <person name="Camino L.P."/>
            <person name="Canovas D."/>
            <person name="Cerda-Olmedo E."/>
            <person name="Cheng J.-F."/>
            <person name="Dominguez A."/>
            <person name="Elias M."/>
            <person name="Eslava A.P."/>
            <person name="Glaser F."/>
            <person name="Grimwood J."/>
            <person name="Gutierrez G."/>
            <person name="Heitman J."/>
            <person name="Henrissat B."/>
            <person name="Iturriaga E.A."/>
            <person name="Lang B.F."/>
            <person name="Lavin J.L."/>
            <person name="Lee S."/>
            <person name="Li W."/>
            <person name="Lindquist E."/>
            <person name="Lopez-Garcia S."/>
            <person name="Luque E.M."/>
            <person name="Marcos A.T."/>
            <person name="Martin J."/>
            <person name="Mccluskey K."/>
            <person name="Medina H.R."/>
            <person name="Miralles-Duran A."/>
            <person name="Miyazaki A."/>
            <person name="Munoz-Torres E."/>
            <person name="Oguiza J.A."/>
            <person name="Ohm R."/>
            <person name="Olmedo M."/>
            <person name="Orejas M."/>
            <person name="Ortiz-Castellanos L."/>
            <person name="Pisabarro A.G."/>
            <person name="Rodriguez-Romero J."/>
            <person name="Ruiz-Herrera J."/>
            <person name="Ruiz-Vazquez R."/>
            <person name="Sanz C."/>
            <person name="Schackwitz W."/>
            <person name="Schmutz J."/>
            <person name="Shahriari M."/>
            <person name="Shelest E."/>
            <person name="Silva-Franco F."/>
            <person name="Soanes D."/>
            <person name="Syed K."/>
            <person name="Tagua V.G."/>
            <person name="Talbot N.J."/>
            <person name="Thon M."/>
            <person name="De Vries R.P."/>
            <person name="Wiebenga A."/>
            <person name="Yadav J.S."/>
            <person name="Braun E.L."/>
            <person name="Baker S."/>
            <person name="Garre V."/>
            <person name="Horwitz B."/>
            <person name="Torres-Martinez S."/>
            <person name="Idnurm A."/>
            <person name="Herrera-Estrella A."/>
            <person name="Gabaldon T."/>
            <person name="Grigoriev I.V."/>
        </authorList>
    </citation>
    <scope>NUCLEOTIDE SEQUENCE [LARGE SCALE GENOMIC DNA]</scope>
    <source>
        <strain evidence="1 2">CBS 277.49</strain>
    </source>
</reference>
<evidence type="ECO:0000313" key="2">
    <source>
        <dbReference type="Proteomes" id="UP000077051"/>
    </source>
</evidence>
<keyword evidence="2" id="KW-1185">Reference proteome</keyword>
<gene>
    <name evidence="1" type="ORF">MUCCIDRAFT_76618</name>
</gene>
<comment type="caution">
    <text evidence="1">The sequence shown here is derived from an EMBL/GenBank/DDBJ whole genome shotgun (WGS) entry which is preliminary data.</text>
</comment>
<protein>
    <submittedName>
        <fullName evidence="1">Uncharacterized protein</fullName>
    </submittedName>
</protein>
<dbReference type="VEuPathDB" id="FungiDB:MUCCIDRAFT_76618"/>
<dbReference type="AlphaFoldDB" id="A0A162RSQ1"/>
<dbReference type="Proteomes" id="UP000077051">
    <property type="component" value="Unassembled WGS sequence"/>
</dbReference>
<sequence length="232" mass="26635">MTSGSNVWVVRIRPAKTTNRVLQVSLRALQSITKKDRNTAASVSVYKFLIKKHLEQAYLFEKSLVKSYSECDYVVKFWGPLVEKVFKTTSIIPHCRMNYQTYETIDVQKEQEFWNNIIDRTTQNLIDISSAQTDPLQDTDVQERESKYRHLLEQIKPKIQQQSALAIDTSINNSVDILTNAKPNGGMTDGEVDWLYQTMDEIQDALQHIDIQPVGDMVVHLTMTDNSTISAY</sequence>
<dbReference type="EMBL" id="AMYB01000001">
    <property type="protein sequence ID" value="OAD08479.1"/>
    <property type="molecule type" value="Genomic_DNA"/>
</dbReference>
<dbReference type="OrthoDB" id="5562028at2759"/>
<proteinExistence type="predicted"/>
<accession>A0A162RSQ1</accession>
<organism evidence="1 2">
    <name type="scientific">Mucor lusitanicus CBS 277.49</name>
    <dbReference type="NCBI Taxonomy" id="747725"/>
    <lineage>
        <taxon>Eukaryota</taxon>
        <taxon>Fungi</taxon>
        <taxon>Fungi incertae sedis</taxon>
        <taxon>Mucoromycota</taxon>
        <taxon>Mucoromycotina</taxon>
        <taxon>Mucoromycetes</taxon>
        <taxon>Mucorales</taxon>
        <taxon>Mucorineae</taxon>
        <taxon>Mucoraceae</taxon>
        <taxon>Mucor</taxon>
    </lineage>
</organism>
<evidence type="ECO:0000313" key="1">
    <source>
        <dbReference type="EMBL" id="OAD08479.1"/>
    </source>
</evidence>